<evidence type="ECO:0000256" key="1">
    <source>
        <dbReference type="SAM" id="SignalP"/>
    </source>
</evidence>
<protein>
    <submittedName>
        <fullName evidence="2">Uncharacterized protein</fullName>
    </submittedName>
</protein>
<feature type="chain" id="PRO_5013118025" evidence="1">
    <location>
        <begin position="23"/>
        <end position="467"/>
    </location>
</feature>
<organism evidence="2 3">
    <name type="scientific">Syncephalastrum racemosum</name>
    <name type="common">Filamentous fungus</name>
    <dbReference type="NCBI Taxonomy" id="13706"/>
    <lineage>
        <taxon>Eukaryota</taxon>
        <taxon>Fungi</taxon>
        <taxon>Fungi incertae sedis</taxon>
        <taxon>Mucoromycota</taxon>
        <taxon>Mucoromycotina</taxon>
        <taxon>Mucoromycetes</taxon>
        <taxon>Mucorales</taxon>
        <taxon>Syncephalastraceae</taxon>
        <taxon>Syncephalastrum</taxon>
    </lineage>
</organism>
<gene>
    <name evidence="2" type="ORF">BCR43DRAFT_460332</name>
</gene>
<keyword evidence="3" id="KW-1185">Reference proteome</keyword>
<dbReference type="InParanoid" id="A0A1X2H965"/>
<dbReference type="OrthoDB" id="2378832at2759"/>
<keyword evidence="1" id="KW-0732">Signal</keyword>
<comment type="caution">
    <text evidence="2">The sequence shown here is derived from an EMBL/GenBank/DDBJ whole genome shotgun (WGS) entry which is preliminary data.</text>
</comment>
<dbReference type="EMBL" id="MCGN01000007">
    <property type="protein sequence ID" value="ORY94620.1"/>
    <property type="molecule type" value="Genomic_DNA"/>
</dbReference>
<evidence type="ECO:0000313" key="3">
    <source>
        <dbReference type="Proteomes" id="UP000242180"/>
    </source>
</evidence>
<evidence type="ECO:0000313" key="2">
    <source>
        <dbReference type="EMBL" id="ORY94620.1"/>
    </source>
</evidence>
<name>A0A1X2H965_SYNRA</name>
<proteinExistence type="predicted"/>
<dbReference type="OMA" id="WLPATHH"/>
<dbReference type="Proteomes" id="UP000242180">
    <property type="component" value="Unassembled WGS sequence"/>
</dbReference>
<dbReference type="AlphaFoldDB" id="A0A1X2H965"/>
<reference evidence="2 3" key="1">
    <citation type="submission" date="2016-07" db="EMBL/GenBank/DDBJ databases">
        <title>Pervasive Adenine N6-methylation of Active Genes in Fungi.</title>
        <authorList>
            <consortium name="DOE Joint Genome Institute"/>
            <person name="Mondo S.J."/>
            <person name="Dannebaum R.O."/>
            <person name="Kuo R.C."/>
            <person name="Labutti K."/>
            <person name="Haridas S."/>
            <person name="Kuo A."/>
            <person name="Salamov A."/>
            <person name="Ahrendt S.R."/>
            <person name="Lipzen A."/>
            <person name="Sullivan W."/>
            <person name="Andreopoulos W.B."/>
            <person name="Clum A."/>
            <person name="Lindquist E."/>
            <person name="Daum C."/>
            <person name="Ramamoorthy G.K."/>
            <person name="Gryganskyi A."/>
            <person name="Culley D."/>
            <person name="Magnuson J.K."/>
            <person name="James T.Y."/>
            <person name="O'Malley M.A."/>
            <person name="Stajich J.E."/>
            <person name="Spatafora J.W."/>
            <person name="Visel A."/>
            <person name="Grigoriev I.V."/>
        </authorList>
    </citation>
    <scope>NUCLEOTIDE SEQUENCE [LARGE SCALE GENOMIC DNA]</scope>
    <source>
        <strain evidence="2 3">NRRL 2496</strain>
    </source>
</reference>
<sequence>MLLRPVLWLLVLGTALTVYAKADLNEKINDVTDWTKDTAEAYLRKYNIPHPHPKDENQLLQTVKYYRDSVAFNMDLFGEKVNRLLEGLKIKLEEQHHVSRDHVQALTDQLGHDLRSLEIRGELTRERVAEALDHAKHQALRKKWVTEAQWKQMSNDLEAAFTTESWYRRFLGKPHQRNPTDEAQDDDSGFHHWAQKLESKLKTRAQHNKELNEQQIQHVVDTVKHAMQATPDVRKIGDKKFWHQVEKDLQKQQKLRTDQAKAAVDALQDDINAYRIFAMDYAGHAADATQSYVWSVVYAVRDTMCDFWNRLSHWWWRQYDEGHSLAQQAASSSHAISAAQSRSLESAVHAASSAAADKVNDVREDVRDTAESWKQSFGTFWREKERQAYKRIGYTEAQLDWIQNHLEKSFQDRKSLAKHNVESVFANIRRYMLQARVQSAHQIDHQLTRLQNLLEAWKHALRYRDEL</sequence>
<feature type="signal peptide" evidence="1">
    <location>
        <begin position="1"/>
        <end position="22"/>
    </location>
</feature>
<accession>A0A1X2H965</accession>